<accession>A0A1J5QKZ7</accession>
<evidence type="ECO:0000313" key="2">
    <source>
        <dbReference type="EMBL" id="OIQ80636.1"/>
    </source>
</evidence>
<evidence type="ECO:0000256" key="1">
    <source>
        <dbReference type="SAM" id="MobiDB-lite"/>
    </source>
</evidence>
<feature type="region of interest" description="Disordered" evidence="1">
    <location>
        <begin position="194"/>
        <end position="234"/>
    </location>
</feature>
<name>A0A1J5QKZ7_9ZZZZ</name>
<comment type="caution">
    <text evidence="2">The sequence shown here is derived from an EMBL/GenBank/DDBJ whole genome shotgun (WGS) entry which is preliminary data.</text>
</comment>
<dbReference type="AlphaFoldDB" id="A0A1J5QKZ7"/>
<protein>
    <submittedName>
        <fullName evidence="2">Uncharacterized protein</fullName>
    </submittedName>
</protein>
<organism evidence="2">
    <name type="scientific">mine drainage metagenome</name>
    <dbReference type="NCBI Taxonomy" id="410659"/>
    <lineage>
        <taxon>unclassified sequences</taxon>
        <taxon>metagenomes</taxon>
        <taxon>ecological metagenomes</taxon>
    </lineage>
</organism>
<gene>
    <name evidence="2" type="ORF">GALL_376020</name>
</gene>
<dbReference type="EMBL" id="MLJW01001033">
    <property type="protein sequence ID" value="OIQ80636.1"/>
    <property type="molecule type" value="Genomic_DNA"/>
</dbReference>
<reference evidence="2" key="1">
    <citation type="submission" date="2016-10" db="EMBL/GenBank/DDBJ databases">
        <title>Sequence of Gallionella enrichment culture.</title>
        <authorList>
            <person name="Poehlein A."/>
            <person name="Muehling M."/>
            <person name="Daniel R."/>
        </authorList>
    </citation>
    <scope>NUCLEOTIDE SEQUENCE</scope>
</reference>
<proteinExistence type="predicted"/>
<sequence length="234" mass="25683">MRWACPEPFQHPRQTPKHAQAARIVRAAVLAKACGTNPHVAPVKRPDGQNLAKKSDLIRTSQNTCLVRQHVGINLSEGGEAFKGRRLPEPHIGIRKANIKTIIRRRRSRLEAARRETKEVALSSGIRSILTPAPPARSLPGTRPVILSPDHSWPDIPGGHLTRQAPWAFRAKTSDRRSCCHSLGGCKSKLSLSRARNCPGGRASPQTNAGNIFDRKRQPKASNNAVQTPLHHGN</sequence>